<evidence type="ECO:0000259" key="1">
    <source>
        <dbReference type="Pfam" id="PF01965"/>
    </source>
</evidence>
<dbReference type="Proteomes" id="UP000537126">
    <property type="component" value="Unassembled WGS sequence"/>
</dbReference>
<dbReference type="InterPro" id="IPR002818">
    <property type="entry name" value="DJ-1/PfpI"/>
</dbReference>
<dbReference type="InterPro" id="IPR029062">
    <property type="entry name" value="Class_I_gatase-like"/>
</dbReference>
<dbReference type="EMBL" id="JAASRN010000002">
    <property type="protein sequence ID" value="NIK74198.1"/>
    <property type="molecule type" value="Genomic_DNA"/>
</dbReference>
<comment type="caution">
    <text evidence="2">The sequence shown here is derived from an EMBL/GenBank/DDBJ whole genome shotgun (WGS) entry which is preliminary data.</text>
</comment>
<dbReference type="RefSeq" id="WP_166919646.1">
    <property type="nucleotide sequence ID" value="NZ_JAASRN010000002.1"/>
</dbReference>
<protein>
    <submittedName>
        <fullName evidence="2">Enhancing lycopene biosynthesis protein 2</fullName>
    </submittedName>
</protein>
<organism evidence="2 3">
    <name type="scientific">Thermonema lapsum</name>
    <dbReference type="NCBI Taxonomy" id="28195"/>
    <lineage>
        <taxon>Bacteria</taxon>
        <taxon>Pseudomonadati</taxon>
        <taxon>Bacteroidota</taxon>
        <taxon>Cytophagia</taxon>
        <taxon>Cytophagales</taxon>
        <taxon>Thermonemataceae</taxon>
        <taxon>Thermonema</taxon>
    </lineage>
</organism>
<name>A0A846MRB1_9BACT</name>
<sequence length="234" mass="25126">MKPKVAVLLSGCGVYDGAEIHEAVCTLLSLQQLGAEPVCVAPNIPQYHVINHLSGEEMPESRNVLIEAARIARGNILDIEQAKVENFDALAMPGGFGVAKNFTTWAFKGPDGDIIGSVKQFIRAFYEAQKPIAAVCMSPTTVAKALEGTNARLKLTIGTTTAASPYDIAGIQEGLRKVGAEPVNKTVNEIMIDEENRLVTSPCYMMEASIVDIYEGVKKTMQALLAMVKEQATA</sequence>
<dbReference type="SUPFAM" id="SSF52317">
    <property type="entry name" value="Class I glutamine amidotransferase-like"/>
    <property type="match status" value="1"/>
</dbReference>
<evidence type="ECO:0000313" key="3">
    <source>
        <dbReference type="Proteomes" id="UP000537126"/>
    </source>
</evidence>
<dbReference type="AlphaFoldDB" id="A0A846MRB1"/>
<dbReference type="Gene3D" id="3.40.50.880">
    <property type="match status" value="1"/>
</dbReference>
<gene>
    <name evidence="2" type="ORF">FHS56_001711</name>
</gene>
<proteinExistence type="predicted"/>
<dbReference type="Pfam" id="PF01965">
    <property type="entry name" value="DJ-1_PfpI"/>
    <property type="match status" value="1"/>
</dbReference>
<dbReference type="PANTHER" id="PTHR10224:SF12">
    <property type="entry name" value="GLYOXALASE ELBB"/>
    <property type="match status" value="1"/>
</dbReference>
<reference evidence="2 3" key="1">
    <citation type="submission" date="2020-03" db="EMBL/GenBank/DDBJ databases">
        <title>Genomic Encyclopedia of Type Strains, Phase IV (KMG-IV): sequencing the most valuable type-strain genomes for metagenomic binning, comparative biology and taxonomic classification.</title>
        <authorList>
            <person name="Goeker M."/>
        </authorList>
    </citation>
    <scope>NUCLEOTIDE SEQUENCE [LARGE SCALE GENOMIC DNA]</scope>
    <source>
        <strain evidence="2 3">DSM 5718</strain>
    </source>
</reference>
<accession>A0A846MRB1</accession>
<keyword evidence="3" id="KW-1185">Reference proteome</keyword>
<dbReference type="NCBIfam" id="NF008747">
    <property type="entry name" value="PRK11780.1"/>
    <property type="match status" value="1"/>
</dbReference>
<dbReference type="PANTHER" id="PTHR10224">
    <property type="entry name" value="ES1 PROTEIN HOMOLOG, MITOCHONDRIAL"/>
    <property type="match status" value="1"/>
</dbReference>
<feature type="domain" description="DJ-1/PfpI" evidence="1">
    <location>
        <begin position="15"/>
        <end position="145"/>
    </location>
</feature>
<evidence type="ECO:0000313" key="2">
    <source>
        <dbReference type="EMBL" id="NIK74198.1"/>
    </source>
</evidence>